<comment type="caution">
    <text evidence="8">The sequence shown here is derived from an EMBL/GenBank/DDBJ whole genome shotgun (WGS) entry which is preliminary data.</text>
</comment>
<evidence type="ECO:0000256" key="4">
    <source>
        <dbReference type="ARBA" id="ARBA00022989"/>
    </source>
</evidence>
<evidence type="ECO:0000256" key="1">
    <source>
        <dbReference type="ARBA" id="ARBA00004162"/>
    </source>
</evidence>
<dbReference type="InterPro" id="IPR052027">
    <property type="entry name" value="PspC"/>
</dbReference>
<dbReference type="InterPro" id="IPR007168">
    <property type="entry name" value="Phageshock_PspC_N"/>
</dbReference>
<gene>
    <name evidence="8" type="ORF">CRM76_13285</name>
</gene>
<dbReference type="AlphaFoldDB" id="A0A2A7U3I7"/>
<dbReference type="GO" id="GO:0005886">
    <property type="term" value="C:plasma membrane"/>
    <property type="evidence" value="ECO:0007669"/>
    <property type="project" value="UniProtKB-SubCell"/>
</dbReference>
<evidence type="ECO:0000313" key="8">
    <source>
        <dbReference type="EMBL" id="PEH72838.1"/>
    </source>
</evidence>
<evidence type="ECO:0000259" key="7">
    <source>
        <dbReference type="Pfam" id="PF04024"/>
    </source>
</evidence>
<keyword evidence="5 6" id="KW-0472">Membrane</keyword>
<dbReference type="Proteomes" id="UP000219788">
    <property type="component" value="Unassembled WGS sequence"/>
</dbReference>
<evidence type="ECO:0000256" key="3">
    <source>
        <dbReference type="ARBA" id="ARBA00022692"/>
    </source>
</evidence>
<evidence type="ECO:0000313" key="9">
    <source>
        <dbReference type="Proteomes" id="UP000219788"/>
    </source>
</evidence>
<evidence type="ECO:0000256" key="6">
    <source>
        <dbReference type="SAM" id="Phobius"/>
    </source>
</evidence>
<feature type="domain" description="Phage shock protein PspC N-terminal" evidence="7">
    <location>
        <begin position="9"/>
        <end position="66"/>
    </location>
</feature>
<keyword evidence="4 6" id="KW-1133">Transmembrane helix</keyword>
<dbReference type="EMBL" id="PDDV01000013">
    <property type="protein sequence ID" value="PEH72838.1"/>
    <property type="molecule type" value="Genomic_DNA"/>
</dbReference>
<dbReference type="Pfam" id="PF04024">
    <property type="entry name" value="PspC"/>
    <property type="match status" value="1"/>
</dbReference>
<evidence type="ECO:0000256" key="2">
    <source>
        <dbReference type="ARBA" id="ARBA00022475"/>
    </source>
</evidence>
<proteinExistence type="predicted"/>
<accession>A0A2A7U3I7</accession>
<protein>
    <submittedName>
        <fullName evidence="8">Envelope stress response membrane protein PspC</fullName>
    </submittedName>
</protein>
<dbReference type="GeneID" id="93123989"/>
<comment type="subcellular location">
    <subcellularLocation>
        <location evidence="1">Cell membrane</location>
        <topology evidence="1">Single-pass membrane protein</topology>
    </subcellularLocation>
</comment>
<dbReference type="RefSeq" id="WP_005293472.1">
    <property type="nucleotide sequence ID" value="NZ_AP028090.1"/>
</dbReference>
<keyword evidence="2" id="KW-1003">Cell membrane</keyword>
<dbReference type="STRING" id="636.AAW15_08750"/>
<dbReference type="OrthoDB" id="7359894at2"/>
<feature type="transmembrane region" description="Helical" evidence="6">
    <location>
        <begin position="39"/>
        <end position="67"/>
    </location>
</feature>
<organism evidence="8 9">
    <name type="scientific">Edwardsiella tarda</name>
    <dbReference type="NCBI Taxonomy" id="636"/>
    <lineage>
        <taxon>Bacteria</taxon>
        <taxon>Pseudomonadati</taxon>
        <taxon>Pseudomonadota</taxon>
        <taxon>Gammaproteobacteria</taxon>
        <taxon>Enterobacterales</taxon>
        <taxon>Hafniaceae</taxon>
        <taxon>Edwardsiella</taxon>
    </lineage>
</organism>
<name>A0A2A7U3I7_EDWTA</name>
<evidence type="ECO:0000256" key="5">
    <source>
        <dbReference type="ARBA" id="ARBA00023136"/>
    </source>
</evidence>
<sequence length="117" mass="13134">MSPSLPEHRLYRLPQRGMIKGVCAGIADYFSVPVTLVRAMAVLSVFCGLFIFTLLAYGILAVTLPVAEGERPPAAPRARDQLARTAGELEQCEQRLRRLERYVTSPAFSLNRRFRQL</sequence>
<reference evidence="9" key="1">
    <citation type="submission" date="2017-09" db="EMBL/GenBank/DDBJ databases">
        <title>FDA dAtabase for Regulatory Grade micrObial Sequences (FDA-ARGOS): Supporting development and validation of Infectious Disease Dx tests.</title>
        <authorList>
            <person name="Goldberg B."/>
            <person name="Campos J."/>
            <person name="Tallon L."/>
            <person name="Sadzewicz L."/>
            <person name="Ott S."/>
            <person name="Zhao X."/>
            <person name="Nagaraj S."/>
            <person name="Vavikolanu K."/>
            <person name="Aluvathingal J."/>
            <person name="Nadendla S."/>
            <person name="Geyer C."/>
            <person name="Sichtig H."/>
        </authorList>
    </citation>
    <scope>NUCLEOTIDE SEQUENCE [LARGE SCALE GENOMIC DNA]</scope>
    <source>
        <strain evidence="9">FDAARGOS_370</strain>
    </source>
</reference>
<dbReference type="PANTHER" id="PTHR33885">
    <property type="entry name" value="PHAGE SHOCK PROTEIN C"/>
    <property type="match status" value="1"/>
</dbReference>
<dbReference type="PANTHER" id="PTHR33885:SF3">
    <property type="entry name" value="PHAGE SHOCK PROTEIN C"/>
    <property type="match status" value="1"/>
</dbReference>
<keyword evidence="3 6" id="KW-0812">Transmembrane</keyword>
<dbReference type="NCBIfam" id="NF007973">
    <property type="entry name" value="PRK10697.1"/>
    <property type="match status" value="1"/>
</dbReference>